<keyword evidence="1" id="KW-0614">Plasmid</keyword>
<protein>
    <submittedName>
        <fullName evidence="1">Uncharacterized protein</fullName>
    </submittedName>
</protein>
<evidence type="ECO:0000313" key="1">
    <source>
        <dbReference type="EMBL" id="AFD27425.1"/>
    </source>
</evidence>
<proteinExistence type="predicted"/>
<evidence type="ECO:0000313" key="2">
    <source>
        <dbReference type="Proteomes" id="UP000007575"/>
    </source>
</evidence>
<geneLocation type="plasmid" evidence="1 2">
    <name>P2</name>
</geneLocation>
<organism evidence="1 2">
    <name type="scientific">Deinococcus gobiensis (strain DSM 21396 / JCM 16679 / CGMCC 1.7299 / I-0)</name>
    <dbReference type="NCBI Taxonomy" id="745776"/>
    <lineage>
        <taxon>Bacteria</taxon>
        <taxon>Thermotogati</taxon>
        <taxon>Deinococcota</taxon>
        <taxon>Deinococci</taxon>
        <taxon>Deinococcales</taxon>
        <taxon>Deinococcaceae</taxon>
        <taxon>Deinococcus</taxon>
    </lineage>
</organism>
<name>H8H1M8_DEIGI</name>
<dbReference type="KEGG" id="dgo:DGo_PB0156"/>
<gene>
    <name evidence="1" type="ordered locus">DGo_PB0156</name>
</gene>
<dbReference type="AlphaFoldDB" id="H8H1M8"/>
<accession>H8H1M8</accession>
<reference evidence="1 2" key="1">
    <citation type="journal article" date="2012" name="PLoS ONE">
        <title>Genome sequence and transcriptome analysis of the radioresistant bacterium Deinococcus gobiensis: insights into the extreme environmental adaptations.</title>
        <authorList>
            <person name="Yuan M."/>
            <person name="Chen M."/>
            <person name="Zhang W."/>
            <person name="Lu W."/>
            <person name="Wang J."/>
            <person name="Yang M."/>
            <person name="Zhao P."/>
            <person name="Tang R."/>
            <person name="Li X."/>
            <person name="Hao Y."/>
            <person name="Zhou Z."/>
            <person name="Zhan Y."/>
            <person name="Yu H."/>
            <person name="Teng C."/>
            <person name="Yan Y."/>
            <person name="Ping S."/>
            <person name="Wang Y."/>
            <person name="Lin M."/>
        </authorList>
    </citation>
    <scope>NUCLEOTIDE SEQUENCE [LARGE SCALE GENOMIC DNA]</scope>
    <source>
        <strain evidence="2">DSM 21396 / JCM 16679 / CGMCC 1.7299 / I-0</strain>
        <plasmid evidence="1">P2</plasmid>
    </source>
</reference>
<keyword evidence="2" id="KW-1185">Reference proteome</keyword>
<dbReference type="Proteomes" id="UP000007575">
    <property type="component" value="Plasmid P2"/>
</dbReference>
<dbReference type="PATRIC" id="fig|745776.4.peg.3531"/>
<dbReference type="HOGENOM" id="CLU_2129351_0_0_0"/>
<dbReference type="EMBL" id="CP002193">
    <property type="protein sequence ID" value="AFD27425.1"/>
    <property type="molecule type" value="Genomic_DNA"/>
</dbReference>
<sequence length="113" mass="12046">MLEVTPSTPILGGMSTLDFYWTLVFEAEHVSAARAEVRRLSADVLVVCPQACAVAVTPRGGVRLWDAQGEALDLEGLPFTLVEQVLSLFGPGVYALAVAGTGGANIERAFRKR</sequence>